<accession>A0A0F7VU96</accession>
<keyword evidence="2" id="KW-1133">Transmembrane helix</keyword>
<dbReference type="RefSeq" id="WP_047121768.1">
    <property type="nucleotide sequence ID" value="NZ_LN831790.1"/>
</dbReference>
<keyword evidence="2" id="KW-0812">Transmembrane</keyword>
<feature type="transmembrane region" description="Helical" evidence="2">
    <location>
        <begin position="340"/>
        <end position="358"/>
    </location>
</feature>
<feature type="transmembrane region" description="Helical" evidence="2">
    <location>
        <begin position="405"/>
        <end position="425"/>
    </location>
</feature>
<protein>
    <submittedName>
        <fullName evidence="3">Integral Membrane Protein</fullName>
    </submittedName>
</protein>
<dbReference type="AlphaFoldDB" id="A0A0F7VU96"/>
<evidence type="ECO:0000313" key="4">
    <source>
        <dbReference type="Proteomes" id="UP000035016"/>
    </source>
</evidence>
<dbReference type="EMBL" id="LN831790">
    <property type="protein sequence ID" value="CQR62028.1"/>
    <property type="molecule type" value="Genomic_DNA"/>
</dbReference>
<feature type="transmembrane region" description="Helical" evidence="2">
    <location>
        <begin position="365"/>
        <end position="385"/>
    </location>
</feature>
<evidence type="ECO:0000256" key="1">
    <source>
        <dbReference type="SAM" id="MobiDB-lite"/>
    </source>
</evidence>
<proteinExistence type="predicted"/>
<organism evidence="3 4">
    <name type="scientific">Streptomyces leeuwenhoekii</name>
    <dbReference type="NCBI Taxonomy" id="1437453"/>
    <lineage>
        <taxon>Bacteria</taxon>
        <taxon>Bacillati</taxon>
        <taxon>Actinomycetota</taxon>
        <taxon>Actinomycetes</taxon>
        <taxon>Kitasatosporales</taxon>
        <taxon>Streptomycetaceae</taxon>
        <taxon>Streptomyces</taxon>
    </lineage>
</organism>
<evidence type="ECO:0000256" key="2">
    <source>
        <dbReference type="SAM" id="Phobius"/>
    </source>
</evidence>
<name>A0A0F7VU96_STRLW</name>
<feature type="region of interest" description="Disordered" evidence="1">
    <location>
        <begin position="68"/>
        <end position="87"/>
    </location>
</feature>
<feature type="transmembrane region" description="Helical" evidence="2">
    <location>
        <begin position="165"/>
        <end position="188"/>
    </location>
</feature>
<feature type="transmembrane region" description="Helical" evidence="2">
    <location>
        <begin position="268"/>
        <end position="291"/>
    </location>
</feature>
<reference evidence="3 4" key="1">
    <citation type="submission" date="2015-02" db="EMBL/GenBank/DDBJ databases">
        <authorList>
            <person name="Gomez-Escribano P.J."/>
        </authorList>
    </citation>
    <scope>NUCLEOTIDE SEQUENCE [LARGE SCALE GENOMIC DNA]</scope>
    <source>
        <strain evidence="4">C34 (DSM 42122 / NRRL B-24963)</strain>
    </source>
</reference>
<dbReference type="Proteomes" id="UP000035016">
    <property type="component" value="Chromosome Chromosome"/>
</dbReference>
<feature type="transmembrane region" description="Helical" evidence="2">
    <location>
        <begin position="194"/>
        <end position="212"/>
    </location>
</feature>
<gene>
    <name evidence="3" type="primary">sle_25670</name>
</gene>
<feature type="transmembrane region" description="Helical" evidence="2">
    <location>
        <begin position="312"/>
        <end position="334"/>
    </location>
</feature>
<dbReference type="KEGG" id="sle:sle_25670"/>
<feature type="region of interest" description="Disordered" evidence="1">
    <location>
        <begin position="1"/>
        <end position="62"/>
    </location>
</feature>
<keyword evidence="2" id="KW-0472">Membrane</keyword>
<evidence type="ECO:0000313" key="3">
    <source>
        <dbReference type="EMBL" id="CQR62028.1"/>
    </source>
</evidence>
<sequence length="444" mass="44941">MSGLGELNHPGSPEHPGSPDLPGISGRSGAPFGPGSPDRIGVPFGPGSPVSFGAGGDRRWPGTEHRLLAGARPAGGRTTSASRRTSADPVMALMDRHRALCERAVDPLEIAAGLEAQGITDRTAAIRFRHRDVFSLAEEMYARTPRDGDTRPPRRTAPPVPRARTAWVVPALLPGAVCAAAVAGLRLTQGQPRLITAVAGVLAVVLATRAAVRRGPLAAPGRKPSAGLPVWWLAGYALLGDGLLRTALAGGPDGPPTGTADGPWPVTLAPFLALALACAPAAWTAHLFATAARRRLTASRGLDDFTAAVRPLLPGAVALFLAALAALLAAAGAALGEPAAQPQALALGALLLLARLLAAHGFAHASTLVLSATALAQATALALLFAARLPGCGALAVPTEALVTAWGPAAVPTVTCGIGALTLLVHATRRLTTASAHARTEPAC</sequence>